<dbReference type="InterPro" id="IPR008373">
    <property type="entry name" value="Saposin"/>
</dbReference>
<protein>
    <submittedName>
        <fullName evidence="11">Prosaposin</fullName>
    </submittedName>
</protein>
<dbReference type="Pfam" id="PF03489">
    <property type="entry name" value="SapB_2"/>
    <property type="match status" value="6"/>
</dbReference>
<keyword evidence="4" id="KW-0677">Repeat</keyword>
<feature type="signal peptide" evidence="7">
    <location>
        <begin position="1"/>
        <end position="17"/>
    </location>
</feature>
<dbReference type="GeneID" id="106152701"/>
<dbReference type="PANTHER" id="PTHR11480:SF3">
    <property type="entry name" value="BCDNA.GH08312"/>
    <property type="match status" value="1"/>
</dbReference>
<dbReference type="GO" id="GO:0006665">
    <property type="term" value="P:sphingolipid metabolic process"/>
    <property type="evidence" value="ECO:0007669"/>
    <property type="project" value="InterPro"/>
</dbReference>
<keyword evidence="6" id="KW-0325">Glycoprotein</keyword>
<comment type="subcellular location">
    <subcellularLocation>
        <location evidence="1">Secreted</location>
    </subcellularLocation>
</comment>
<dbReference type="InParanoid" id="A0A1S3H9P4"/>
<dbReference type="RefSeq" id="XP_013381849.1">
    <property type="nucleotide sequence ID" value="XM_013526395.1"/>
</dbReference>
<evidence type="ECO:0000256" key="7">
    <source>
        <dbReference type="SAM" id="SignalP"/>
    </source>
</evidence>
<evidence type="ECO:0000313" key="11">
    <source>
        <dbReference type="RefSeq" id="XP_013381849.1"/>
    </source>
</evidence>
<evidence type="ECO:0000256" key="1">
    <source>
        <dbReference type="ARBA" id="ARBA00004613"/>
    </source>
</evidence>
<dbReference type="KEGG" id="lak:106152701"/>
<feature type="domain" description="Saposin B-type" evidence="8">
    <location>
        <begin position="478"/>
        <end position="559"/>
    </location>
</feature>
<dbReference type="FunCoup" id="A0A1S3H9P4">
    <property type="interactions" value="1020"/>
</dbReference>
<evidence type="ECO:0000259" key="9">
    <source>
        <dbReference type="PROSITE" id="PS51110"/>
    </source>
</evidence>
<feature type="domain" description="Saposin A-type" evidence="9">
    <location>
        <begin position="16"/>
        <end position="56"/>
    </location>
</feature>
<dbReference type="SMART" id="SM00741">
    <property type="entry name" value="SapB"/>
    <property type="match status" value="6"/>
</dbReference>
<dbReference type="InterPro" id="IPR007856">
    <property type="entry name" value="SapB_1"/>
</dbReference>
<evidence type="ECO:0000256" key="5">
    <source>
        <dbReference type="ARBA" id="ARBA00023157"/>
    </source>
</evidence>
<accession>A0A1S3H9P4</accession>
<dbReference type="STRING" id="7574.A0A1S3H9P4"/>
<dbReference type="OMA" id="VWETQKV"/>
<dbReference type="SUPFAM" id="SSF47862">
    <property type="entry name" value="Saposin"/>
    <property type="match status" value="6"/>
</dbReference>
<dbReference type="GO" id="GO:0016020">
    <property type="term" value="C:membrane"/>
    <property type="evidence" value="ECO:0007669"/>
    <property type="project" value="GOC"/>
</dbReference>
<name>A0A1S3H9P4_LINAN</name>
<organism evidence="10 11">
    <name type="scientific">Lingula anatina</name>
    <name type="common">Brachiopod</name>
    <name type="synonym">Lingula unguis</name>
    <dbReference type="NCBI Taxonomy" id="7574"/>
    <lineage>
        <taxon>Eukaryota</taxon>
        <taxon>Metazoa</taxon>
        <taxon>Spiralia</taxon>
        <taxon>Lophotrochozoa</taxon>
        <taxon>Brachiopoda</taxon>
        <taxon>Linguliformea</taxon>
        <taxon>Lingulata</taxon>
        <taxon>Lingulida</taxon>
        <taxon>Linguloidea</taxon>
        <taxon>Lingulidae</taxon>
        <taxon>Lingula</taxon>
    </lineage>
</organism>
<dbReference type="InterPro" id="IPR008139">
    <property type="entry name" value="SaposinB_dom"/>
</dbReference>
<evidence type="ECO:0000259" key="8">
    <source>
        <dbReference type="PROSITE" id="PS50015"/>
    </source>
</evidence>
<evidence type="ECO:0000313" key="10">
    <source>
        <dbReference type="Proteomes" id="UP000085678"/>
    </source>
</evidence>
<dbReference type="PROSITE" id="PS50015">
    <property type="entry name" value="SAP_B"/>
    <property type="match status" value="6"/>
</dbReference>
<sequence>MQQLLVLTALCVVYASAGSPPECRYGPTYWCQNVRTAKSCGAVTHCIGTVWKTQAPPKTENSQETLCELCKKIMTDVRDLMTGNETQEQVKEFLEGACQMLPKPEYVTQCTEAVDDFAEEIFQMLKAQLNPDVLCAAFGMCASYKSPLIHETLLTESSEITNSVDTDTCALCKKYIGDVRNFVTGPTAEQDFRNYTIKYFCNFMGPFKEQCIQMVTEFTPEIMDLVKTEMDPTKICTMLGLCSGASDRTLEKMRASRLARTKKIQMSKMLKEDASVCDVCKKIMTEAKAIMTSAKTMQEWEDYLKKDLCRFLGPFKNECLSIVMDFTPEIIKLMKSKMDPSSICQAMGLCRGNRNILIVMKMQSSMLAQKLQGHVAQDEYCTTCKEVIQDVATFVQSNKQIVKNYIKTQLCSEMGSFAEMCNQTIDQYGDILFELLLNELNPEQVCSAIGVCSAGKSFTGGPLHLLSAVQPNKKPRVSSEVCVICEFVLQQLDNVLKDNATEEDIVTAVKNVCSLLPTTVSKSCNSFVDLYGPQVIQLLLKQLKPAQICSEIGLCNNTMIVHNVQSSDMCTECKIFLSYLVSLFNENATVQEIEKGLRQLCNSLPQADQNQCDKFVAEYTPQVIQILKNMISPEEVCKAVELCTTSALRQQLLVPAKKIVMGDKGCKQGPSFWCASMTNAKKCNAVSHCSKLLWKK</sequence>
<feature type="domain" description="Saposin B-type" evidence="8">
    <location>
        <begin position="377"/>
        <end position="456"/>
    </location>
</feature>
<dbReference type="PANTHER" id="PTHR11480">
    <property type="entry name" value="SAPOSIN-RELATED"/>
    <property type="match status" value="1"/>
</dbReference>
<feature type="domain" description="Saposin B-type" evidence="8">
    <location>
        <begin position="165"/>
        <end position="246"/>
    </location>
</feature>
<dbReference type="GO" id="GO:0005576">
    <property type="term" value="C:extracellular region"/>
    <property type="evidence" value="ECO:0007669"/>
    <property type="project" value="UniProtKB-SubCell"/>
</dbReference>
<dbReference type="FunFam" id="1.10.225.10:FF:000002">
    <property type="entry name" value="prosaposin isoform X2"/>
    <property type="match status" value="3"/>
</dbReference>
<dbReference type="PROSITE" id="PS51110">
    <property type="entry name" value="SAP_A"/>
    <property type="match status" value="2"/>
</dbReference>
<dbReference type="AlphaFoldDB" id="A0A1S3H9P4"/>
<proteinExistence type="predicted"/>
<dbReference type="InterPro" id="IPR011001">
    <property type="entry name" value="Saposin-like"/>
</dbReference>
<feature type="domain" description="Saposin A-type" evidence="9">
    <location>
        <begin position="659"/>
        <end position="696"/>
    </location>
</feature>
<keyword evidence="3 7" id="KW-0732">Signal</keyword>
<dbReference type="OrthoDB" id="69496at2759"/>
<dbReference type="Pfam" id="PF05184">
    <property type="entry name" value="SapB_1"/>
    <property type="match status" value="3"/>
</dbReference>
<feature type="domain" description="Saposin B-type" evidence="8">
    <location>
        <begin position="566"/>
        <end position="647"/>
    </location>
</feature>
<evidence type="ECO:0000256" key="2">
    <source>
        <dbReference type="ARBA" id="ARBA00022525"/>
    </source>
</evidence>
<dbReference type="InterPro" id="IPR051428">
    <property type="entry name" value="Sphingo_Act-Surfact_Prot"/>
</dbReference>
<evidence type="ECO:0000256" key="3">
    <source>
        <dbReference type="ARBA" id="ARBA00022729"/>
    </source>
</evidence>
<feature type="chain" id="PRO_5010193411" evidence="7">
    <location>
        <begin position="18"/>
        <end position="696"/>
    </location>
</feature>
<evidence type="ECO:0000256" key="4">
    <source>
        <dbReference type="ARBA" id="ARBA00022737"/>
    </source>
</evidence>
<feature type="domain" description="Saposin B-type" evidence="8">
    <location>
        <begin position="273"/>
        <end position="354"/>
    </location>
</feature>
<dbReference type="Pfam" id="PF02199">
    <property type="entry name" value="SapA"/>
    <property type="match status" value="2"/>
</dbReference>
<keyword evidence="10" id="KW-1185">Reference proteome</keyword>
<evidence type="ECO:0000256" key="6">
    <source>
        <dbReference type="ARBA" id="ARBA00023180"/>
    </source>
</evidence>
<dbReference type="Proteomes" id="UP000085678">
    <property type="component" value="Unplaced"/>
</dbReference>
<gene>
    <name evidence="11" type="primary">LOC106152701</name>
</gene>
<keyword evidence="5" id="KW-1015">Disulfide bond</keyword>
<reference evidence="11" key="1">
    <citation type="submission" date="2025-08" db="UniProtKB">
        <authorList>
            <consortium name="RefSeq"/>
        </authorList>
    </citation>
    <scope>IDENTIFICATION</scope>
    <source>
        <tissue evidence="11">Gonads</tissue>
    </source>
</reference>
<dbReference type="GO" id="GO:0005764">
    <property type="term" value="C:lysosome"/>
    <property type="evidence" value="ECO:0007669"/>
    <property type="project" value="InterPro"/>
</dbReference>
<feature type="domain" description="Saposin B-type" evidence="8">
    <location>
        <begin position="63"/>
        <end position="145"/>
    </location>
</feature>
<keyword evidence="2" id="KW-0964">Secreted</keyword>
<dbReference type="InterPro" id="IPR008138">
    <property type="entry name" value="SapB_2"/>
</dbReference>
<dbReference type="PRINTS" id="PR01797">
    <property type="entry name" value="SAPOSIN"/>
</dbReference>
<dbReference type="Gene3D" id="1.10.225.10">
    <property type="entry name" value="Saposin-like"/>
    <property type="match status" value="6"/>
</dbReference>
<dbReference type="SMART" id="SM00162">
    <property type="entry name" value="SAPA"/>
    <property type="match status" value="2"/>
</dbReference>
<dbReference type="InterPro" id="IPR003119">
    <property type="entry name" value="SAP_A"/>
</dbReference>